<evidence type="ECO:0000259" key="2">
    <source>
        <dbReference type="Pfam" id="PF26215"/>
    </source>
</evidence>
<proteinExistence type="predicted"/>
<reference evidence="4" key="1">
    <citation type="journal article" date="2015" name="Proc. Natl. Acad. Sci. U.S.A.">
        <title>Genome sequence of the Asian Tiger mosquito, Aedes albopictus, reveals insights into its biology, genetics, and evolution.</title>
        <authorList>
            <person name="Chen X.G."/>
            <person name="Jiang X."/>
            <person name="Gu J."/>
            <person name="Xu M."/>
            <person name="Wu Y."/>
            <person name="Deng Y."/>
            <person name="Zhang C."/>
            <person name="Bonizzoni M."/>
            <person name="Dermauw W."/>
            <person name="Vontas J."/>
            <person name="Armbruster P."/>
            <person name="Huang X."/>
            <person name="Yang Y."/>
            <person name="Zhang H."/>
            <person name="He W."/>
            <person name="Peng H."/>
            <person name="Liu Y."/>
            <person name="Wu K."/>
            <person name="Chen J."/>
            <person name="Lirakis M."/>
            <person name="Topalis P."/>
            <person name="Van Leeuwen T."/>
            <person name="Hall A.B."/>
            <person name="Jiang X."/>
            <person name="Thorpe C."/>
            <person name="Mueller R.L."/>
            <person name="Sun C."/>
            <person name="Waterhouse R.M."/>
            <person name="Yan G."/>
            <person name="Tu Z.J."/>
            <person name="Fang X."/>
            <person name="James A.A."/>
        </authorList>
    </citation>
    <scope>NUCLEOTIDE SEQUENCE [LARGE SCALE GENOMIC DNA]</scope>
    <source>
        <strain evidence="4">Foshan</strain>
    </source>
</reference>
<evidence type="ECO:0000313" key="3">
    <source>
        <dbReference type="EnsemblMetazoa" id="AALFPA23_022841.P33925"/>
    </source>
</evidence>
<accession>A0ABM1ZYP0</accession>
<dbReference type="CDD" id="cd10442">
    <property type="entry name" value="GIY-YIG_PLEs"/>
    <property type="match status" value="1"/>
</dbReference>
<dbReference type="GeneID" id="134291453"/>
<protein>
    <recommendedName>
        <fullName evidence="2">Helix-turn-helix domain-containing protein</fullName>
    </recommendedName>
</protein>
<organism evidence="3 4">
    <name type="scientific">Aedes albopictus</name>
    <name type="common">Asian tiger mosquito</name>
    <name type="synonym">Stegomyia albopicta</name>
    <dbReference type="NCBI Taxonomy" id="7160"/>
    <lineage>
        <taxon>Eukaryota</taxon>
        <taxon>Metazoa</taxon>
        <taxon>Ecdysozoa</taxon>
        <taxon>Arthropoda</taxon>
        <taxon>Hexapoda</taxon>
        <taxon>Insecta</taxon>
        <taxon>Pterygota</taxon>
        <taxon>Neoptera</taxon>
        <taxon>Endopterygota</taxon>
        <taxon>Diptera</taxon>
        <taxon>Nematocera</taxon>
        <taxon>Culicoidea</taxon>
        <taxon>Culicidae</taxon>
        <taxon>Culicinae</taxon>
        <taxon>Aedini</taxon>
        <taxon>Aedes</taxon>
        <taxon>Stegomyia</taxon>
    </lineage>
</organism>
<evidence type="ECO:0000313" key="4">
    <source>
        <dbReference type="Proteomes" id="UP000069940"/>
    </source>
</evidence>
<feature type="region of interest" description="Disordered" evidence="1">
    <location>
        <begin position="848"/>
        <end position="879"/>
    </location>
</feature>
<dbReference type="Proteomes" id="UP000069940">
    <property type="component" value="Unassembled WGS sequence"/>
</dbReference>
<dbReference type="PANTHER" id="PTHR21301">
    <property type="entry name" value="REVERSE TRANSCRIPTASE"/>
    <property type="match status" value="1"/>
</dbReference>
<dbReference type="Pfam" id="PF26215">
    <property type="entry name" value="HTH_animal"/>
    <property type="match status" value="1"/>
</dbReference>
<dbReference type="InterPro" id="IPR058912">
    <property type="entry name" value="HTH_animal"/>
</dbReference>
<reference evidence="3" key="2">
    <citation type="submission" date="2025-05" db="UniProtKB">
        <authorList>
            <consortium name="EnsemblMetazoa"/>
        </authorList>
    </citation>
    <scope>IDENTIFICATION</scope>
    <source>
        <strain evidence="3">Foshan</strain>
    </source>
</reference>
<dbReference type="PANTHER" id="PTHR21301:SF10">
    <property type="entry name" value="REVERSE TRANSCRIPTASE DOMAIN-CONTAINING PROTEIN"/>
    <property type="match status" value="1"/>
</dbReference>
<dbReference type="RefSeq" id="XP_062715195.1">
    <property type="nucleotide sequence ID" value="XM_062859211.1"/>
</dbReference>
<keyword evidence="4" id="KW-1185">Reference proteome</keyword>
<name>A0ABM1ZYP0_AEDAL</name>
<sequence>MAGFYQSINDEFGPEVRATLKEYADNNRRLSNMVVRKDFLIRCRKEGLFPSHIQNSFKCVFQLLEERSPYLRNLESCITTFKRKVLSLEIRHTYFRIKQLRAMEQQLRAKLSGELPESRYTTFFASQEVFFERQTTSNRQKTSNKFERLLATMIDHCSSRSPSLNEKAIHNATEIALPEKVELLLSLGPKFALPSTNVAEMPFYHLLADVESVIQTHQDADVQERTRCRVANNIQNFIHRQQHAGPMHPNERFLKEAERETRSFLKQHPNLYVLKADKGNKTVIMHKQDYVARMDQLLADTNTYEKTQRDPTSAFQTKNNGIVRRLENLGLLDAATARRLRTYKAVCPRIYGQPKTHKPGLPLRPVVPCMTSPSYELSKFVGAIIQRSLHSKYNISDSFKFCELVNTVTLPEGHVMVSFDVVSLFTCIPQTLVRKSIIKHWDKIGTHTDICLDLFLEVTAFCIECSYFSFNGSFYKQKFGTAMGNPLSPMIADLVMEDILDQAVEAVPFPIPYLKKYVDDLFLALPGDKIEMVQEIFNSQDENLQFTVEREQNNRLPFLDMVMTRNQNQTITTEWYMKPISSGRFLNYRSLHSFHQKMNVAFNFAKRVYTFTTNHREEEVESVIRRQLLVNDYPNTLISRVINRVKLHRQQVDTAMEANENRPDEGETVFRSLTNIDGLSQQIIKTLRREYPTRIATKTTNTVGALLPQIKDKTPNDEQSNIIYKINCDNCDGCYIGMTTTKLKTRISGHRSNVRRLTTLREAGHTNADAAIISIREKTALVDHAAENDHVFRLDDVKILDSTQKPSNLPILESCHIYNTPHTVNKRTDTDNLNVVYAGLLHSIMNVKRTKSNNQNRPNVNMTQTDDTDTTETEHTTHE</sequence>
<feature type="domain" description="Helix-turn-helix" evidence="2">
    <location>
        <begin position="584"/>
        <end position="643"/>
    </location>
</feature>
<feature type="compositionally biased region" description="Polar residues" evidence="1">
    <location>
        <begin position="852"/>
        <end position="864"/>
    </location>
</feature>
<evidence type="ECO:0000256" key="1">
    <source>
        <dbReference type="SAM" id="MobiDB-lite"/>
    </source>
</evidence>
<dbReference type="EnsemblMetazoa" id="AALFPA23_022841.R33925">
    <property type="protein sequence ID" value="AALFPA23_022841.P33925"/>
    <property type="gene ID" value="AALFPA23_022841"/>
</dbReference>